<comment type="caution">
    <text evidence="3">The sequence shown here is derived from an EMBL/GenBank/DDBJ whole genome shotgun (WGS) entry which is preliminary data.</text>
</comment>
<feature type="non-terminal residue" evidence="3">
    <location>
        <position position="1"/>
    </location>
</feature>
<dbReference type="PANTHER" id="PTHR31476:SF3">
    <property type="entry name" value="UBIQUITIN CARBOXYL-TERMINAL HYDROLASE FAMILY PROTEIN"/>
    <property type="match status" value="1"/>
</dbReference>
<dbReference type="PANTHER" id="PTHR31476">
    <property type="entry name" value="PROTEIN WHAT'S THIS FACTOR 1 HOMOLOG, CHLOROPLASTIC"/>
    <property type="match status" value="1"/>
</dbReference>
<protein>
    <recommendedName>
        <fullName evidence="2">PORR domain-containing protein</fullName>
    </recommendedName>
</protein>
<name>A0A9Q0J5G1_9ROSI</name>
<sequence>HSIHESLLNPEINLQAKSISSLKVSWRKDLKLDEAIVKDRRYKLCARVVKEVLNEPGQVIPLPYLEKRRERLRLNVKIKTFLDQNPALFDTYYDRIRPKSQPVRFVRVSDRLRDFLEEERRIYSKNEGFVVSKLCKLLMMAKDKVVSVDKLAHVKREFGFPNDFLVNLVPKYPNHFRLIGVPGEGNSFLELVDWNPEFAKSVIEQRAEEESRLTGIRARPNFYYKLPPGVFLKKEMREWVRDWLELDYISPYADVSHLDQASPEMEKRAVGVFHELLSLSLYKRVPVPILGKFSEEYRLSNAFSSVFTRHSGIFYMSLKGGIKTAMLREAYKDGELIDRDPLLEIKDKFVELLAEGWRERAELLRLQREDAKKHKEMMAMKDQDYDEKESSEELEDYGEKESSEEAEDYDEKQSTFVVLLLKVEASDRPLCVSQYSLVNYACSMLPYSQLEPHPPYPPSRNVVGEDITYYEQRQNGQQHGNGHRHHSHRSHHDGTPAEDNCCKWLKELDDQCVCDLLSLLHEHAQLRMNVPGEWTLNS</sequence>
<proteinExistence type="predicted"/>
<dbReference type="GO" id="GO:0003723">
    <property type="term" value="F:RNA binding"/>
    <property type="evidence" value="ECO:0007669"/>
    <property type="project" value="InterPro"/>
</dbReference>
<dbReference type="EMBL" id="JAKUCV010005986">
    <property type="protein sequence ID" value="KAJ4829138.1"/>
    <property type="molecule type" value="Genomic_DNA"/>
</dbReference>
<evidence type="ECO:0000259" key="2">
    <source>
        <dbReference type="Pfam" id="PF11955"/>
    </source>
</evidence>
<gene>
    <name evidence="3" type="ORF">Tsubulata_011828</name>
</gene>
<reference evidence="3" key="2">
    <citation type="journal article" date="2023" name="Plants (Basel)">
        <title>Annotation of the Turnera subulata (Passifloraceae) Draft Genome Reveals the S-Locus Evolved after the Divergence of Turneroideae from Passifloroideae in a Stepwise Manner.</title>
        <authorList>
            <person name="Henning P.M."/>
            <person name="Roalson E.H."/>
            <person name="Mir W."/>
            <person name="McCubbin A.G."/>
            <person name="Shore J.S."/>
        </authorList>
    </citation>
    <scope>NUCLEOTIDE SEQUENCE</scope>
    <source>
        <strain evidence="3">F60SS</strain>
    </source>
</reference>
<dbReference type="Pfam" id="PF11955">
    <property type="entry name" value="PORR"/>
    <property type="match status" value="1"/>
</dbReference>
<keyword evidence="4" id="KW-1185">Reference proteome</keyword>
<evidence type="ECO:0000256" key="1">
    <source>
        <dbReference type="SAM" id="MobiDB-lite"/>
    </source>
</evidence>
<dbReference type="InterPro" id="IPR021099">
    <property type="entry name" value="PORR_domain"/>
</dbReference>
<evidence type="ECO:0000313" key="4">
    <source>
        <dbReference type="Proteomes" id="UP001141552"/>
    </source>
</evidence>
<feature type="domain" description="PORR" evidence="2">
    <location>
        <begin position="28"/>
        <end position="357"/>
    </location>
</feature>
<dbReference type="AlphaFoldDB" id="A0A9Q0J5G1"/>
<dbReference type="OrthoDB" id="1898154at2759"/>
<reference evidence="3" key="1">
    <citation type="submission" date="2022-02" db="EMBL/GenBank/DDBJ databases">
        <authorList>
            <person name="Henning P.M."/>
            <person name="McCubbin A.G."/>
            <person name="Shore J.S."/>
        </authorList>
    </citation>
    <scope>NUCLEOTIDE SEQUENCE</scope>
    <source>
        <strain evidence="3">F60SS</strain>
        <tissue evidence="3">Leaves</tissue>
    </source>
</reference>
<organism evidence="3 4">
    <name type="scientific">Turnera subulata</name>
    <dbReference type="NCBI Taxonomy" id="218843"/>
    <lineage>
        <taxon>Eukaryota</taxon>
        <taxon>Viridiplantae</taxon>
        <taxon>Streptophyta</taxon>
        <taxon>Embryophyta</taxon>
        <taxon>Tracheophyta</taxon>
        <taxon>Spermatophyta</taxon>
        <taxon>Magnoliopsida</taxon>
        <taxon>eudicotyledons</taxon>
        <taxon>Gunneridae</taxon>
        <taxon>Pentapetalae</taxon>
        <taxon>rosids</taxon>
        <taxon>fabids</taxon>
        <taxon>Malpighiales</taxon>
        <taxon>Passifloraceae</taxon>
        <taxon>Turnera</taxon>
    </lineage>
</organism>
<accession>A0A9Q0J5G1</accession>
<dbReference type="InterPro" id="IPR045040">
    <property type="entry name" value="PORR_fam"/>
</dbReference>
<evidence type="ECO:0000313" key="3">
    <source>
        <dbReference type="EMBL" id="KAJ4829138.1"/>
    </source>
</evidence>
<feature type="compositionally biased region" description="Acidic residues" evidence="1">
    <location>
        <begin position="384"/>
        <end position="396"/>
    </location>
</feature>
<feature type="region of interest" description="Disordered" evidence="1">
    <location>
        <begin position="375"/>
        <end position="409"/>
    </location>
</feature>
<dbReference type="Proteomes" id="UP001141552">
    <property type="component" value="Unassembled WGS sequence"/>
</dbReference>
<feature type="region of interest" description="Disordered" evidence="1">
    <location>
        <begin position="475"/>
        <end position="495"/>
    </location>
</feature>
<feature type="compositionally biased region" description="Basic residues" evidence="1">
    <location>
        <begin position="481"/>
        <end position="491"/>
    </location>
</feature>